<feature type="binding site" evidence="13">
    <location>
        <position position="471"/>
    </location>
    <ligand>
        <name>K(+)</name>
        <dbReference type="ChEBI" id="CHEBI:29103"/>
        <note>ligand shared between two tetrameric partners</note>
    </ligand>
</feature>
<evidence type="ECO:0000256" key="17">
    <source>
        <dbReference type="PROSITE-ProRule" id="PRU00703"/>
    </source>
</evidence>
<dbReference type="Proteomes" id="UP001221302">
    <property type="component" value="Unassembled WGS sequence"/>
</dbReference>
<evidence type="ECO:0000256" key="18">
    <source>
        <dbReference type="RuleBase" id="RU003927"/>
    </source>
</evidence>
<keyword evidence="11 17" id="KW-0129">CBS domain</keyword>
<proteinExistence type="inferred from homology"/>
<comment type="cofactor">
    <cofactor evidence="1 13">
        <name>K(+)</name>
        <dbReference type="ChEBI" id="CHEBI:29103"/>
    </cofactor>
</comment>
<dbReference type="PANTHER" id="PTHR11911:SF111">
    <property type="entry name" value="INOSINE-5'-MONOPHOSPHATE DEHYDROGENASE"/>
    <property type="match status" value="1"/>
</dbReference>
<dbReference type="CDD" id="cd00381">
    <property type="entry name" value="IMPDH"/>
    <property type="match status" value="1"/>
</dbReference>
<evidence type="ECO:0000256" key="12">
    <source>
        <dbReference type="ARBA" id="ARBA00048028"/>
    </source>
</evidence>
<keyword evidence="10 13" id="KW-0520">NAD</keyword>
<comment type="similarity">
    <text evidence="2 13 18">Belongs to the IMPDH/GMPR family.</text>
</comment>
<dbReference type="CDD" id="cd04601">
    <property type="entry name" value="CBS_pair_IMPDH"/>
    <property type="match status" value="1"/>
</dbReference>
<feature type="binding site" evidence="15">
    <location>
        <begin position="249"/>
        <end position="251"/>
    </location>
    <ligand>
        <name>NAD(+)</name>
        <dbReference type="ChEBI" id="CHEBI:57540"/>
    </ligand>
</feature>
<dbReference type="Gene3D" id="3.20.20.70">
    <property type="entry name" value="Aldolase class I"/>
    <property type="match status" value="1"/>
</dbReference>
<dbReference type="InterPro" id="IPR046342">
    <property type="entry name" value="CBS_dom_sf"/>
</dbReference>
<comment type="subunit">
    <text evidence="3 13">Homotetramer.</text>
</comment>
<feature type="binding site" evidence="13">
    <location>
        <position position="304"/>
    </location>
    <ligand>
        <name>IMP</name>
        <dbReference type="ChEBI" id="CHEBI:58053"/>
    </ligand>
</feature>
<dbReference type="InterPro" id="IPR013785">
    <property type="entry name" value="Aldolase_TIM"/>
</dbReference>
<evidence type="ECO:0000256" key="3">
    <source>
        <dbReference type="ARBA" id="ARBA00011881"/>
    </source>
</evidence>
<dbReference type="InterPro" id="IPR000644">
    <property type="entry name" value="CBS_dom"/>
</dbReference>
<evidence type="ECO:0000256" key="10">
    <source>
        <dbReference type="ARBA" id="ARBA00023027"/>
    </source>
</evidence>
<evidence type="ECO:0000256" key="5">
    <source>
        <dbReference type="ARBA" id="ARBA00022737"/>
    </source>
</evidence>
<dbReference type="FunFam" id="3.20.20.70:FF:000003">
    <property type="entry name" value="GMP reductase"/>
    <property type="match status" value="1"/>
</dbReference>
<dbReference type="PANTHER" id="PTHR11911">
    <property type="entry name" value="INOSINE-5-MONOPHOSPHATE DEHYDROGENASE RELATED"/>
    <property type="match status" value="1"/>
</dbReference>
<feature type="active site" description="Thioimidate intermediate" evidence="13 14">
    <location>
        <position position="306"/>
    </location>
</feature>
<feature type="binding site" description="in other chain" evidence="13 16">
    <location>
        <position position="303"/>
    </location>
    <ligand>
        <name>K(+)</name>
        <dbReference type="ChEBI" id="CHEBI:29103"/>
        <note>ligand shared between two tetrameric partners</note>
    </ligand>
</feature>
<evidence type="ECO:0000256" key="7">
    <source>
        <dbReference type="ARBA" id="ARBA00022755"/>
    </source>
</evidence>
<accession>A0AAE3P3Z7</accession>
<comment type="catalytic activity">
    <reaction evidence="12 13 19">
        <text>IMP + NAD(+) + H2O = XMP + NADH + H(+)</text>
        <dbReference type="Rhea" id="RHEA:11708"/>
        <dbReference type="ChEBI" id="CHEBI:15377"/>
        <dbReference type="ChEBI" id="CHEBI:15378"/>
        <dbReference type="ChEBI" id="CHEBI:57464"/>
        <dbReference type="ChEBI" id="CHEBI:57540"/>
        <dbReference type="ChEBI" id="CHEBI:57945"/>
        <dbReference type="ChEBI" id="CHEBI:58053"/>
        <dbReference type="EC" id="1.1.1.205"/>
    </reaction>
</comment>
<evidence type="ECO:0000256" key="15">
    <source>
        <dbReference type="PIRSR" id="PIRSR000130-3"/>
    </source>
</evidence>
<feature type="binding site" evidence="13">
    <location>
        <position position="249"/>
    </location>
    <ligand>
        <name>NAD(+)</name>
        <dbReference type="ChEBI" id="CHEBI:57540"/>
    </ligand>
</feature>
<keyword evidence="4 13" id="KW-0479">Metal-binding</keyword>
<evidence type="ECO:0000256" key="13">
    <source>
        <dbReference type="HAMAP-Rule" id="MF_01964"/>
    </source>
</evidence>
<feature type="domain" description="CBS" evidence="20">
    <location>
        <begin position="95"/>
        <end position="151"/>
    </location>
</feature>
<name>A0AAE3P3Z7_9BACT</name>
<keyword evidence="8 13" id="KW-0630">Potassium</keyword>
<evidence type="ECO:0000256" key="4">
    <source>
        <dbReference type="ARBA" id="ARBA00022723"/>
    </source>
</evidence>
<feature type="domain" description="CBS" evidence="20">
    <location>
        <begin position="155"/>
        <end position="212"/>
    </location>
</feature>
<dbReference type="SMART" id="SM00116">
    <property type="entry name" value="CBS"/>
    <property type="match status" value="2"/>
</dbReference>
<dbReference type="InterPro" id="IPR015875">
    <property type="entry name" value="IMP_DH/GMP_Rdtase_CS"/>
</dbReference>
<feature type="binding site" evidence="13">
    <location>
        <begin position="361"/>
        <end position="362"/>
    </location>
    <ligand>
        <name>IMP</name>
        <dbReference type="ChEBI" id="CHEBI:58053"/>
    </ligand>
</feature>
<dbReference type="AlphaFoldDB" id="A0AAE3P3Z7"/>
<feature type="binding site" evidence="13">
    <location>
        <position position="472"/>
    </location>
    <ligand>
        <name>K(+)</name>
        <dbReference type="ChEBI" id="CHEBI:29103"/>
        <note>ligand shared between two tetrameric partners</note>
    </ligand>
</feature>
<dbReference type="GO" id="GO:0006177">
    <property type="term" value="P:GMP biosynthetic process"/>
    <property type="evidence" value="ECO:0007669"/>
    <property type="project" value="UniProtKB-UniRule"/>
</dbReference>
<reference evidence="21" key="1">
    <citation type="submission" date="2023-03" db="EMBL/GenBank/DDBJ databases">
        <title>Stygiobacter electus gen. nov., sp. nov., facultatively anaerobic thermotolerant bacterium of the class Ignavibacteria from a well of Yessentuki mineral water deposit.</title>
        <authorList>
            <person name="Podosokorskaya O.A."/>
            <person name="Elcheninov A.G."/>
            <person name="Petrova N.F."/>
            <person name="Zavarzina D.G."/>
            <person name="Kublanov I.V."/>
            <person name="Merkel A.Y."/>
        </authorList>
    </citation>
    <scope>NUCLEOTIDE SEQUENCE</scope>
    <source>
        <strain evidence="21">09-Me</strain>
    </source>
</reference>
<dbReference type="InterPro" id="IPR001093">
    <property type="entry name" value="IMP_DH_GMPRt"/>
</dbReference>
<gene>
    <name evidence="13 21" type="primary">guaB</name>
    <name evidence="21" type="ORF">P0M35_09955</name>
</gene>
<comment type="caution">
    <text evidence="21">The sequence shown here is derived from an EMBL/GenBank/DDBJ whole genome shotgun (WGS) entry which is preliminary data.</text>
</comment>
<comment type="activity regulation">
    <text evidence="13">Mycophenolic acid (MPA) is a non-competitive inhibitor that prevents formation of the closed enzyme conformation by binding to the same site as the amobile flap. In contrast, mizoribine monophosphate (MZP) is a competitive inhibitor that induces the closed conformation. MPA is a potent inhibitor of mammalian IMPDHs but a poor inhibitor of the bacterial enzymes. MZP is a more potent inhibitor of bacterial IMPDH.</text>
</comment>
<dbReference type="PROSITE" id="PS00487">
    <property type="entry name" value="IMP_DH_GMP_RED"/>
    <property type="match status" value="1"/>
</dbReference>
<dbReference type="GO" id="GO:0003938">
    <property type="term" value="F:IMP dehydrogenase activity"/>
    <property type="evidence" value="ECO:0007669"/>
    <property type="project" value="UniProtKB-UniRule"/>
</dbReference>
<feature type="binding site" evidence="13">
    <location>
        <begin position="338"/>
        <end position="340"/>
    </location>
    <ligand>
        <name>IMP</name>
        <dbReference type="ChEBI" id="CHEBI:58053"/>
    </ligand>
</feature>
<dbReference type="Pfam" id="PF00478">
    <property type="entry name" value="IMPDH"/>
    <property type="match status" value="1"/>
</dbReference>
<keyword evidence="9 13" id="KW-0560">Oxidoreductase</keyword>
<feature type="binding site" evidence="13">
    <location>
        <position position="470"/>
    </location>
    <ligand>
        <name>K(+)</name>
        <dbReference type="ChEBI" id="CHEBI:29103"/>
        <note>ligand shared between two tetrameric partners</note>
    </ligand>
</feature>
<dbReference type="SUPFAM" id="SSF51412">
    <property type="entry name" value="Inosine monophosphate dehydrogenase (IMPDH)"/>
    <property type="match status" value="1"/>
</dbReference>
<evidence type="ECO:0000259" key="20">
    <source>
        <dbReference type="PROSITE" id="PS51371"/>
    </source>
</evidence>
<evidence type="ECO:0000256" key="14">
    <source>
        <dbReference type="PIRSR" id="PIRSR000130-1"/>
    </source>
</evidence>
<dbReference type="GO" id="GO:0006183">
    <property type="term" value="P:GTP biosynthetic process"/>
    <property type="evidence" value="ECO:0007669"/>
    <property type="project" value="TreeGrafter"/>
</dbReference>
<evidence type="ECO:0000313" key="21">
    <source>
        <dbReference type="EMBL" id="MDF1612475.1"/>
    </source>
</evidence>
<evidence type="ECO:0000256" key="9">
    <source>
        <dbReference type="ARBA" id="ARBA00023002"/>
    </source>
</evidence>
<dbReference type="HAMAP" id="MF_01964">
    <property type="entry name" value="IMPDH"/>
    <property type="match status" value="1"/>
</dbReference>
<keyword evidence="5" id="KW-0677">Repeat</keyword>
<feature type="binding site" evidence="13 15">
    <location>
        <begin position="299"/>
        <end position="301"/>
    </location>
    <ligand>
        <name>NAD(+)</name>
        <dbReference type="ChEBI" id="CHEBI:57540"/>
    </ligand>
</feature>
<feature type="binding site" description="in other chain" evidence="13 16">
    <location>
        <position position="301"/>
    </location>
    <ligand>
        <name>K(+)</name>
        <dbReference type="ChEBI" id="CHEBI:29103"/>
        <note>ligand shared between two tetrameric partners</note>
    </ligand>
</feature>
<evidence type="ECO:0000256" key="1">
    <source>
        <dbReference type="ARBA" id="ARBA00001958"/>
    </source>
</evidence>
<dbReference type="SMART" id="SM01240">
    <property type="entry name" value="IMPDH"/>
    <property type="match status" value="1"/>
</dbReference>
<keyword evidence="22" id="KW-1185">Reference proteome</keyword>
<evidence type="ECO:0000256" key="8">
    <source>
        <dbReference type="ARBA" id="ARBA00022958"/>
    </source>
</evidence>
<comment type="function">
    <text evidence="13">Catalyzes the conversion of inosine 5'-phosphate (IMP) to xanthosine 5'-phosphate (XMP), the first committed and rate-limiting step in the de novo synthesis of guanine nucleotides, and therefore plays an important role in the regulation of cell growth.</text>
</comment>
<feature type="active site" description="Proton acceptor" evidence="13 14">
    <location>
        <position position="401"/>
    </location>
</feature>
<dbReference type="GO" id="GO:0000166">
    <property type="term" value="F:nucleotide binding"/>
    <property type="evidence" value="ECO:0007669"/>
    <property type="project" value="UniProtKB-UniRule"/>
</dbReference>
<evidence type="ECO:0000313" key="22">
    <source>
        <dbReference type="Proteomes" id="UP001221302"/>
    </source>
</evidence>
<dbReference type="EC" id="1.1.1.205" evidence="13 19"/>
<evidence type="ECO:0000256" key="11">
    <source>
        <dbReference type="ARBA" id="ARBA00023122"/>
    </source>
</evidence>
<organism evidence="21 22">
    <name type="scientific">Stygiobacter electus</name>
    <dbReference type="NCBI Taxonomy" id="3032292"/>
    <lineage>
        <taxon>Bacteria</taxon>
        <taxon>Pseudomonadati</taxon>
        <taxon>Ignavibacteriota</taxon>
        <taxon>Ignavibacteria</taxon>
        <taxon>Ignavibacteriales</taxon>
        <taxon>Melioribacteraceae</taxon>
        <taxon>Stygiobacter</taxon>
    </lineage>
</organism>
<dbReference type="EMBL" id="JARGDL010000014">
    <property type="protein sequence ID" value="MDF1612475.1"/>
    <property type="molecule type" value="Genomic_DNA"/>
</dbReference>
<dbReference type="PROSITE" id="PS51371">
    <property type="entry name" value="CBS"/>
    <property type="match status" value="2"/>
</dbReference>
<dbReference type="SUPFAM" id="SSF54631">
    <property type="entry name" value="CBS-domain pair"/>
    <property type="match status" value="1"/>
</dbReference>
<dbReference type="PIRSF" id="PIRSF000130">
    <property type="entry name" value="IMPDH"/>
    <property type="match status" value="1"/>
</dbReference>
<keyword evidence="6 13" id="KW-0332">GMP biosynthesis</keyword>
<dbReference type="InterPro" id="IPR005990">
    <property type="entry name" value="IMP_DH"/>
</dbReference>
<comment type="caution">
    <text evidence="13">Lacks conserved residue(s) required for the propagation of feature annotation.</text>
</comment>
<feature type="binding site" description="in other chain" evidence="13 16">
    <location>
        <position position="306"/>
    </location>
    <ligand>
        <name>K(+)</name>
        <dbReference type="ChEBI" id="CHEBI:29103"/>
        <note>ligand shared between two tetrameric partners</note>
    </ligand>
</feature>
<dbReference type="GO" id="GO:0046872">
    <property type="term" value="F:metal ion binding"/>
    <property type="evidence" value="ECO:0007669"/>
    <property type="project" value="UniProtKB-UniRule"/>
</dbReference>
<sequence length="491" mass="53322">MMKEKISFEGITFDDILLVPSKSAVLPKEVDITTKLTNEITLNIPFISAAMDTVTESQMAIAMAAQGGIGFIHKNMSIEKQAEEVDKVKRSESGMIVNPITLTPEKTIRQAEELMSKYHISGIPVVDEKNKLVGILTNRDLRFEVNKDLPVYELMTKENLITAPLGTTLDEAQKILHKHRIEKLPVVDKKGIIKGLITYKDILKKKKFPNASKDDLGRLRVGAAVGVSKDTIERVEALINANVDVITIDTAHGHSEGVIKTIKIIRKKFPHLQLIAGNIVTKEAAIELYKAGVNSVKVGIGAGSICTTRVVAGVGVPQISAVLEVAQALKGKIPVISDGGVKQTGDAAKAIAAGADTVMMGGMLAGCEESPGEKVLFEGRSFKVYRGMGSLGAMKQGSSDRYFQDVEEDIKKLVPEGIEGRVPYKGLLADTIYQFIGGLRAAMGYCGSKNIYEFQTTTKFVKISNAGLRESHPHDILITEEAPNYQISHKL</sequence>
<evidence type="ECO:0000256" key="16">
    <source>
        <dbReference type="PIRSR" id="PIRSR000130-4"/>
    </source>
</evidence>
<feature type="binding site" evidence="13">
    <location>
        <position position="416"/>
    </location>
    <ligand>
        <name>IMP</name>
        <dbReference type="ChEBI" id="CHEBI:58053"/>
    </ligand>
</feature>
<evidence type="ECO:0000256" key="2">
    <source>
        <dbReference type="ARBA" id="ARBA00005502"/>
    </source>
</evidence>
<dbReference type="Pfam" id="PF00571">
    <property type="entry name" value="CBS"/>
    <property type="match status" value="2"/>
</dbReference>
<keyword evidence="7 13" id="KW-0658">Purine biosynthesis</keyword>
<evidence type="ECO:0000256" key="19">
    <source>
        <dbReference type="RuleBase" id="RU003928"/>
    </source>
</evidence>
<protein>
    <recommendedName>
        <fullName evidence="13 19">Inosine-5'-monophosphate dehydrogenase</fullName>
        <shortName evidence="13">IMP dehydrogenase</shortName>
        <shortName evidence="13">IMPD</shortName>
        <shortName evidence="13">IMPDH</shortName>
        <ecNumber evidence="13 19">1.1.1.205</ecNumber>
    </recommendedName>
</protein>
<feature type="binding site" evidence="13">
    <location>
        <begin position="385"/>
        <end position="389"/>
    </location>
    <ligand>
        <name>IMP</name>
        <dbReference type="ChEBI" id="CHEBI:58053"/>
    </ligand>
</feature>
<comment type="pathway">
    <text evidence="13 19">Purine metabolism; XMP biosynthesis via de novo pathway; XMP from IMP: step 1/1.</text>
</comment>
<evidence type="ECO:0000256" key="6">
    <source>
        <dbReference type="ARBA" id="ARBA00022749"/>
    </source>
</evidence>
<dbReference type="NCBIfam" id="TIGR01302">
    <property type="entry name" value="IMP_dehydrog"/>
    <property type="match status" value="1"/>
</dbReference>